<reference evidence="2" key="1">
    <citation type="journal article" date="2023" name="Science">
        <title>Genome structures resolve the early diversification of teleost fishes.</title>
        <authorList>
            <person name="Parey E."/>
            <person name="Louis A."/>
            <person name="Montfort J."/>
            <person name="Bouchez O."/>
            <person name="Roques C."/>
            <person name="Iampietro C."/>
            <person name="Lluch J."/>
            <person name="Castinel A."/>
            <person name="Donnadieu C."/>
            <person name="Desvignes T."/>
            <person name="Floi Bucao C."/>
            <person name="Jouanno E."/>
            <person name="Wen M."/>
            <person name="Mejri S."/>
            <person name="Dirks R."/>
            <person name="Jansen H."/>
            <person name="Henkel C."/>
            <person name="Chen W.J."/>
            <person name="Zahm M."/>
            <person name="Cabau C."/>
            <person name="Klopp C."/>
            <person name="Thompson A.W."/>
            <person name="Robinson-Rechavi M."/>
            <person name="Braasch I."/>
            <person name="Lecointre G."/>
            <person name="Bobe J."/>
            <person name="Postlethwait J.H."/>
            <person name="Berthelot C."/>
            <person name="Roest Crollius H."/>
            <person name="Guiguen Y."/>
        </authorList>
    </citation>
    <scope>NUCLEOTIDE SEQUENCE</scope>
    <source>
        <strain evidence="2">WJC10195</strain>
    </source>
</reference>
<protein>
    <submittedName>
        <fullName evidence="2">Uncharacterized protein</fullName>
    </submittedName>
</protein>
<name>A0A9Q1FDB8_SYNKA</name>
<dbReference type="EMBL" id="JAINUF010000006">
    <property type="protein sequence ID" value="KAJ8356106.1"/>
    <property type="molecule type" value="Genomic_DNA"/>
</dbReference>
<proteinExistence type="predicted"/>
<keyword evidence="3" id="KW-1185">Reference proteome</keyword>
<comment type="caution">
    <text evidence="2">The sequence shown here is derived from an EMBL/GenBank/DDBJ whole genome shotgun (WGS) entry which is preliminary data.</text>
</comment>
<evidence type="ECO:0000313" key="3">
    <source>
        <dbReference type="Proteomes" id="UP001152622"/>
    </source>
</evidence>
<accession>A0A9Q1FDB8</accession>
<gene>
    <name evidence="2" type="ORF">SKAU_G00189000</name>
</gene>
<dbReference type="AlphaFoldDB" id="A0A9Q1FDB8"/>
<evidence type="ECO:0000256" key="1">
    <source>
        <dbReference type="SAM" id="MobiDB-lite"/>
    </source>
</evidence>
<feature type="compositionally biased region" description="Low complexity" evidence="1">
    <location>
        <begin position="128"/>
        <end position="139"/>
    </location>
</feature>
<dbReference type="Proteomes" id="UP001152622">
    <property type="component" value="Chromosome 6"/>
</dbReference>
<evidence type="ECO:0000313" key="2">
    <source>
        <dbReference type="EMBL" id="KAJ8356106.1"/>
    </source>
</evidence>
<sequence>MRSWYFQDRAEEKNQGCKSLHGSAVFIVDICCGLEGHRKYECEWKALFSQAEERSITAAAVRGGERSRAFRTSLTPSSPPDASKRRPPWEQGSSQVSDPDDDDKVLPGLSGGGGRTYGVRTRRDRAPARTPRAARCRSGLPRLAARAPLSRPAIGTLVAAGAP</sequence>
<feature type="region of interest" description="Disordered" evidence="1">
    <location>
        <begin position="59"/>
        <end position="139"/>
    </location>
</feature>
<organism evidence="2 3">
    <name type="scientific">Synaphobranchus kaupii</name>
    <name type="common">Kaup's arrowtooth eel</name>
    <dbReference type="NCBI Taxonomy" id="118154"/>
    <lineage>
        <taxon>Eukaryota</taxon>
        <taxon>Metazoa</taxon>
        <taxon>Chordata</taxon>
        <taxon>Craniata</taxon>
        <taxon>Vertebrata</taxon>
        <taxon>Euteleostomi</taxon>
        <taxon>Actinopterygii</taxon>
        <taxon>Neopterygii</taxon>
        <taxon>Teleostei</taxon>
        <taxon>Anguilliformes</taxon>
        <taxon>Synaphobranchidae</taxon>
        <taxon>Synaphobranchus</taxon>
    </lineage>
</organism>